<dbReference type="AlphaFoldDB" id="A0A8R1DRI5"/>
<organism evidence="2 3">
    <name type="scientific">Caenorhabditis japonica</name>
    <dbReference type="NCBI Taxonomy" id="281687"/>
    <lineage>
        <taxon>Eukaryota</taxon>
        <taxon>Metazoa</taxon>
        <taxon>Ecdysozoa</taxon>
        <taxon>Nematoda</taxon>
        <taxon>Chromadorea</taxon>
        <taxon>Rhabditida</taxon>
        <taxon>Rhabditina</taxon>
        <taxon>Rhabditomorpha</taxon>
        <taxon>Rhabditoidea</taxon>
        <taxon>Rhabditidae</taxon>
        <taxon>Peloderinae</taxon>
        <taxon>Caenorhabditis</taxon>
    </lineage>
</organism>
<name>A0A8R1DRI5_CAEJA</name>
<feature type="region of interest" description="Disordered" evidence="1">
    <location>
        <begin position="66"/>
        <end position="106"/>
    </location>
</feature>
<keyword evidence="3" id="KW-1185">Reference proteome</keyword>
<proteinExistence type="predicted"/>
<dbReference type="EnsemblMetazoa" id="CJA10261.1">
    <property type="protein sequence ID" value="CJA10261.1"/>
    <property type="gene ID" value="WBGene00129465"/>
</dbReference>
<reference evidence="3" key="1">
    <citation type="submission" date="2010-08" db="EMBL/GenBank/DDBJ databases">
        <authorList>
            <consortium name="Caenorhabditis japonica Sequencing Consortium"/>
            <person name="Wilson R.K."/>
        </authorList>
    </citation>
    <scope>NUCLEOTIDE SEQUENCE [LARGE SCALE GENOMIC DNA]</scope>
    <source>
        <strain evidence="3">DF5081</strain>
    </source>
</reference>
<evidence type="ECO:0000313" key="3">
    <source>
        <dbReference type="Proteomes" id="UP000005237"/>
    </source>
</evidence>
<protein>
    <submittedName>
        <fullName evidence="2">Uncharacterized protein</fullName>
    </submittedName>
</protein>
<reference evidence="2" key="2">
    <citation type="submission" date="2022-06" db="UniProtKB">
        <authorList>
            <consortium name="EnsemblMetazoa"/>
        </authorList>
    </citation>
    <scope>IDENTIFICATION</scope>
    <source>
        <strain evidence="2">DF5081</strain>
    </source>
</reference>
<accession>A0A8R1DRI5</accession>
<feature type="compositionally biased region" description="Basic and acidic residues" evidence="1">
    <location>
        <begin position="66"/>
        <end position="87"/>
    </location>
</feature>
<dbReference type="Proteomes" id="UP000005237">
    <property type="component" value="Unassembled WGS sequence"/>
</dbReference>
<feature type="compositionally biased region" description="Acidic residues" evidence="1">
    <location>
        <begin position="88"/>
        <end position="105"/>
    </location>
</feature>
<evidence type="ECO:0000313" key="2">
    <source>
        <dbReference type="EnsemblMetazoa" id="CJA10261.1"/>
    </source>
</evidence>
<sequence length="199" mass="23276">MPLRVSATQLEALIRKRVNAELKKRKQDIVEAKKQGVQKTREVEEEMVDDVVNALEMAVWPQRVYSEPRKKPRSQEVRKMEIQAEKTEAEEEEEDNEKYEEPSTEELEKYKIPPHISLKLKVKLIEMYKSVTLHDFVFPAKPKKGVVQIPRGGLIKCQCSPECLVDLPEPEYHQNNQELIERFNGPLKKATRSSRKIRK</sequence>
<evidence type="ECO:0000256" key="1">
    <source>
        <dbReference type="SAM" id="MobiDB-lite"/>
    </source>
</evidence>